<dbReference type="InterPro" id="IPR024111">
    <property type="entry name" value="PEX5/PEX5L"/>
</dbReference>
<evidence type="ECO:0000256" key="5">
    <source>
        <dbReference type="ARBA" id="ARBA00022737"/>
    </source>
</evidence>
<feature type="repeat" description="TPR" evidence="8">
    <location>
        <begin position="446"/>
        <end position="479"/>
    </location>
</feature>
<dbReference type="Gene3D" id="6.10.280.230">
    <property type="match status" value="1"/>
</dbReference>
<dbReference type="Gene3D" id="1.25.40.10">
    <property type="entry name" value="Tetratricopeptide repeat domain"/>
    <property type="match status" value="1"/>
</dbReference>
<dbReference type="GO" id="GO:0005829">
    <property type="term" value="C:cytosol"/>
    <property type="evidence" value="ECO:0007669"/>
    <property type="project" value="TreeGrafter"/>
</dbReference>
<keyword evidence="5" id="KW-0677">Repeat</keyword>
<evidence type="ECO:0000256" key="8">
    <source>
        <dbReference type="PROSITE-ProRule" id="PRU00339"/>
    </source>
</evidence>
<dbReference type="GO" id="GO:0016560">
    <property type="term" value="P:protein import into peroxisome matrix, docking"/>
    <property type="evidence" value="ECO:0007669"/>
    <property type="project" value="TreeGrafter"/>
</dbReference>
<accession>A0A5C3MJ36</accession>
<protein>
    <submittedName>
        <fullName evidence="9">Uncharacterized protein</fullName>
    </submittedName>
</protein>
<keyword evidence="6 8" id="KW-0802">TPR repeat</keyword>
<dbReference type="STRING" id="68775.A0A5C3MJ36"/>
<gene>
    <name evidence="9" type="ORF">BDQ12DRAFT_672889</name>
</gene>
<comment type="subcellular location">
    <subcellularLocation>
        <location evidence="2">Cytoplasm</location>
    </subcellularLocation>
    <subcellularLocation>
        <location evidence="1">Peroxisome</location>
    </subcellularLocation>
</comment>
<dbReference type="GO" id="GO:0005052">
    <property type="term" value="F:peroxisome matrix targeting signal-1 binding"/>
    <property type="evidence" value="ECO:0007669"/>
    <property type="project" value="TreeGrafter"/>
</dbReference>
<dbReference type="Proteomes" id="UP000308652">
    <property type="component" value="Unassembled WGS sequence"/>
</dbReference>
<dbReference type="GO" id="GO:0005778">
    <property type="term" value="C:peroxisomal membrane"/>
    <property type="evidence" value="ECO:0007669"/>
    <property type="project" value="TreeGrafter"/>
</dbReference>
<reference evidence="9 10" key="1">
    <citation type="journal article" date="2019" name="Nat. Ecol. Evol.">
        <title>Megaphylogeny resolves global patterns of mushroom evolution.</title>
        <authorList>
            <person name="Varga T."/>
            <person name="Krizsan K."/>
            <person name="Foldi C."/>
            <person name="Dima B."/>
            <person name="Sanchez-Garcia M."/>
            <person name="Sanchez-Ramirez S."/>
            <person name="Szollosi G.J."/>
            <person name="Szarkandi J.G."/>
            <person name="Papp V."/>
            <person name="Albert L."/>
            <person name="Andreopoulos W."/>
            <person name="Angelini C."/>
            <person name="Antonin V."/>
            <person name="Barry K.W."/>
            <person name="Bougher N.L."/>
            <person name="Buchanan P."/>
            <person name="Buyck B."/>
            <person name="Bense V."/>
            <person name="Catcheside P."/>
            <person name="Chovatia M."/>
            <person name="Cooper J."/>
            <person name="Damon W."/>
            <person name="Desjardin D."/>
            <person name="Finy P."/>
            <person name="Geml J."/>
            <person name="Haridas S."/>
            <person name="Hughes K."/>
            <person name="Justo A."/>
            <person name="Karasinski D."/>
            <person name="Kautmanova I."/>
            <person name="Kiss B."/>
            <person name="Kocsube S."/>
            <person name="Kotiranta H."/>
            <person name="LaButti K.M."/>
            <person name="Lechner B.E."/>
            <person name="Liimatainen K."/>
            <person name="Lipzen A."/>
            <person name="Lukacs Z."/>
            <person name="Mihaltcheva S."/>
            <person name="Morgado L.N."/>
            <person name="Niskanen T."/>
            <person name="Noordeloos M.E."/>
            <person name="Ohm R.A."/>
            <person name="Ortiz-Santana B."/>
            <person name="Ovrebo C."/>
            <person name="Racz N."/>
            <person name="Riley R."/>
            <person name="Savchenko A."/>
            <person name="Shiryaev A."/>
            <person name="Soop K."/>
            <person name="Spirin V."/>
            <person name="Szebenyi C."/>
            <person name="Tomsovsky M."/>
            <person name="Tulloss R.E."/>
            <person name="Uehling J."/>
            <person name="Grigoriev I.V."/>
            <person name="Vagvolgyi C."/>
            <person name="Papp T."/>
            <person name="Martin F.M."/>
            <person name="Miettinen O."/>
            <person name="Hibbett D.S."/>
            <person name="Nagy L.G."/>
        </authorList>
    </citation>
    <scope>NUCLEOTIDE SEQUENCE [LARGE SCALE GENOMIC DNA]</scope>
    <source>
        <strain evidence="9 10">CBS 166.37</strain>
    </source>
</reference>
<comment type="similarity">
    <text evidence="3">Belongs to the peroxisomal targeting signal receptor family.</text>
</comment>
<evidence type="ECO:0000256" key="2">
    <source>
        <dbReference type="ARBA" id="ARBA00004496"/>
    </source>
</evidence>
<evidence type="ECO:0000313" key="10">
    <source>
        <dbReference type="Proteomes" id="UP000308652"/>
    </source>
</evidence>
<dbReference type="PANTHER" id="PTHR10130:SF0">
    <property type="entry name" value="GH08708P"/>
    <property type="match status" value="1"/>
</dbReference>
<sequence length="709" mass="78968">MALPMLAVGAECGPSNALQGLTKRFDSDRGLQQDHFGAGRAGSSREAFRSQHAGSSTPDQDAARFFSSSGSLAPHLADAYDVSAMRGALPMSQMPAVQTPQPQQAPLAAWAADFVQQQPLQSPIAQTMSAKAGLEFQQDVHMQPHTTMVPQASMQWNSGINNFRMNSMPTFMPQMPAQAQRAIATNQVSWDKEFSAHEFKLSTPKPLTQPIEKKQEVRHQTPQEADELARTAGMLLENVKNEQNPKFQNSQFMGLMKQLRDGMMVVEGNQMVESDGRTSSASHVDVKGKGKAFDPIGNVYTSSTHNFNSMPQSGMNSTLMQPLTQQSQQAETSTVAEDETDAYFREENLNYQRYWEKAKNPIALEGVSGTAETAAWDKLQSDWDRFEANASGIKPIVNYQFQDNNPYLHGDSSRTQHHLLHTDERQSLLEGVLELEAALQRDLNNASAWYNLGVKQQENEREHKALQALQRAVELDPTHLPTWLALAISYTNDSNRQGTYDAIQEWVTRNEKYQPAVQSFRALNPESANAHLSERYSRLIQCLIEMARSDVSGNVDADIQIALAVLLNTNEDYAKAQDCFRTALAVRPEDWLLYNRVGATMANSGHAGEALQFYYRALELNPGYIRARFNLGISCINLRRYEEAAQHILDALVLQDSDGVQDKAGLNDARGVTSTALWDSLKTTCLHMQRIDLAGLCDSRNLEGFRNSF</sequence>
<keyword evidence="7" id="KW-0576">Peroxisome</keyword>
<dbReference type="Pfam" id="PF13181">
    <property type="entry name" value="TPR_8"/>
    <property type="match status" value="2"/>
</dbReference>
<feature type="repeat" description="TPR" evidence="8">
    <location>
        <begin position="591"/>
        <end position="624"/>
    </location>
</feature>
<evidence type="ECO:0000256" key="6">
    <source>
        <dbReference type="ARBA" id="ARBA00022803"/>
    </source>
</evidence>
<dbReference type="EMBL" id="ML213590">
    <property type="protein sequence ID" value="TFK44386.1"/>
    <property type="molecule type" value="Genomic_DNA"/>
</dbReference>
<keyword evidence="4" id="KW-0963">Cytoplasm</keyword>
<dbReference type="PANTHER" id="PTHR10130">
    <property type="entry name" value="PEROXISOMAL TARGETING SIGNAL 1 RECEPTOR PEX5"/>
    <property type="match status" value="1"/>
</dbReference>
<evidence type="ECO:0000256" key="1">
    <source>
        <dbReference type="ARBA" id="ARBA00004275"/>
    </source>
</evidence>
<evidence type="ECO:0000256" key="3">
    <source>
        <dbReference type="ARBA" id="ARBA00005348"/>
    </source>
</evidence>
<evidence type="ECO:0000256" key="7">
    <source>
        <dbReference type="ARBA" id="ARBA00023140"/>
    </source>
</evidence>
<evidence type="ECO:0000313" key="9">
    <source>
        <dbReference type="EMBL" id="TFK44386.1"/>
    </source>
</evidence>
<organism evidence="9 10">
    <name type="scientific">Crucibulum laeve</name>
    <dbReference type="NCBI Taxonomy" id="68775"/>
    <lineage>
        <taxon>Eukaryota</taxon>
        <taxon>Fungi</taxon>
        <taxon>Dikarya</taxon>
        <taxon>Basidiomycota</taxon>
        <taxon>Agaricomycotina</taxon>
        <taxon>Agaricomycetes</taxon>
        <taxon>Agaricomycetidae</taxon>
        <taxon>Agaricales</taxon>
        <taxon>Agaricineae</taxon>
        <taxon>Nidulariaceae</taxon>
        <taxon>Crucibulum</taxon>
    </lineage>
</organism>
<name>A0A5C3MJ36_9AGAR</name>
<dbReference type="Pfam" id="PF14559">
    <property type="entry name" value="TPR_19"/>
    <property type="match status" value="1"/>
</dbReference>
<feature type="repeat" description="TPR" evidence="8">
    <location>
        <begin position="557"/>
        <end position="590"/>
    </location>
</feature>
<proteinExistence type="inferred from homology"/>
<dbReference type="InterPro" id="IPR011990">
    <property type="entry name" value="TPR-like_helical_dom_sf"/>
</dbReference>
<dbReference type="SUPFAM" id="SSF48452">
    <property type="entry name" value="TPR-like"/>
    <property type="match status" value="1"/>
</dbReference>
<keyword evidence="10" id="KW-1185">Reference proteome</keyword>
<dbReference type="InterPro" id="IPR019734">
    <property type="entry name" value="TPR_rpt"/>
</dbReference>
<dbReference type="OrthoDB" id="10006023at2759"/>
<dbReference type="AlphaFoldDB" id="A0A5C3MJ36"/>
<dbReference type="SMART" id="SM00028">
    <property type="entry name" value="TPR"/>
    <property type="match status" value="4"/>
</dbReference>
<evidence type="ECO:0000256" key="4">
    <source>
        <dbReference type="ARBA" id="ARBA00022490"/>
    </source>
</evidence>
<dbReference type="PROSITE" id="PS50005">
    <property type="entry name" value="TPR"/>
    <property type="match status" value="3"/>
</dbReference>